<dbReference type="InterPro" id="IPR003439">
    <property type="entry name" value="ABC_transporter-like_ATP-bd"/>
</dbReference>
<dbReference type="STRING" id="39482.ERS852491_00853"/>
<dbReference type="EC" id="3.6.3.17" evidence="11"/>
<evidence type="ECO:0000259" key="10">
    <source>
        <dbReference type="PROSITE" id="PS50893"/>
    </source>
</evidence>
<evidence type="ECO:0000256" key="7">
    <source>
        <dbReference type="ARBA" id="ARBA00022840"/>
    </source>
</evidence>
<keyword evidence="5" id="KW-0677">Repeat</keyword>
<dbReference type="GO" id="GO:0005886">
    <property type="term" value="C:plasma membrane"/>
    <property type="evidence" value="ECO:0007669"/>
    <property type="project" value="UniProtKB-SubCell"/>
</dbReference>
<organism evidence="11 12">
    <name type="scientific">Faecalicatena contorta</name>
    <dbReference type="NCBI Taxonomy" id="39482"/>
    <lineage>
        <taxon>Bacteria</taxon>
        <taxon>Bacillati</taxon>
        <taxon>Bacillota</taxon>
        <taxon>Clostridia</taxon>
        <taxon>Lachnospirales</taxon>
        <taxon>Lachnospiraceae</taxon>
        <taxon>Faecalicatena</taxon>
    </lineage>
</organism>
<evidence type="ECO:0000313" key="12">
    <source>
        <dbReference type="Proteomes" id="UP000095544"/>
    </source>
</evidence>
<accession>A0A174AWG9</accession>
<dbReference type="SUPFAM" id="SSF52540">
    <property type="entry name" value="P-loop containing nucleoside triphosphate hydrolases"/>
    <property type="match status" value="2"/>
</dbReference>
<evidence type="ECO:0000256" key="8">
    <source>
        <dbReference type="ARBA" id="ARBA00022967"/>
    </source>
</evidence>
<dbReference type="GO" id="GO:0005524">
    <property type="term" value="F:ATP binding"/>
    <property type="evidence" value="ECO:0007669"/>
    <property type="project" value="UniProtKB-KW"/>
</dbReference>
<keyword evidence="4" id="KW-0762">Sugar transport</keyword>
<evidence type="ECO:0000256" key="1">
    <source>
        <dbReference type="ARBA" id="ARBA00004202"/>
    </source>
</evidence>
<proteinExistence type="predicted"/>
<reference evidence="11 12" key="1">
    <citation type="submission" date="2015-09" db="EMBL/GenBank/DDBJ databases">
        <authorList>
            <consortium name="Pathogen Informatics"/>
        </authorList>
    </citation>
    <scope>NUCLEOTIDE SEQUENCE [LARGE SCALE GENOMIC DNA]</scope>
    <source>
        <strain evidence="11 12">2789STDY5834876</strain>
    </source>
</reference>
<sequence length="506" mass="56381">MNEENILQMKGINKSFGGVQVLHDVDFSMHAGEVRALAGENGAGKSTLMKILGGIYDCDTGEVIIDGVPIGLGSVEEAQKHGIAVIHQEIVLVQDMTVGENIFLGREFQTKAGFVDYHQMYKKAAEILERIGLSTLKPDTIVRELSISQKQMVEIAKALSTDARIIVMDEPTSSLTDREVEFLFGQIKSLSEKGVSIIYISHKMDEINQIADSITIMRDGRHIVTAPIREISYEQIIQNMVGHKIEDYYPDYDVTLGKEVLRVENLTTEKVENINFSLFEGEILGITGLMGAGRTELAKALFGLDEVQAGSIYLEGEKCIIKSPREAIQKKIALVPEDRKENGLFLENSISFNMTVTVMDEFIKGISVDAKKEQQILDEYVNQLEIKMADTEQLAVELSGGNQQKVVISKWLASNPKILILDEPTRGVDVGAKSDIYHLICQIAERGVAIILISSELPEVMNMSSRIGVMCEGKLVRFFHPKKEEVTQEQIMHYATGGYEHEIYHQ</sequence>
<dbReference type="Pfam" id="PF00005">
    <property type="entry name" value="ABC_tran"/>
    <property type="match status" value="2"/>
</dbReference>
<dbReference type="OrthoDB" id="9771863at2"/>
<feature type="domain" description="ABC transporter" evidence="10">
    <location>
        <begin position="7"/>
        <end position="244"/>
    </location>
</feature>
<dbReference type="InterPro" id="IPR027417">
    <property type="entry name" value="P-loop_NTPase"/>
</dbReference>
<evidence type="ECO:0000256" key="2">
    <source>
        <dbReference type="ARBA" id="ARBA00022448"/>
    </source>
</evidence>
<feature type="domain" description="ABC transporter" evidence="10">
    <location>
        <begin position="255"/>
        <end position="497"/>
    </location>
</feature>
<evidence type="ECO:0000256" key="9">
    <source>
        <dbReference type="ARBA" id="ARBA00023136"/>
    </source>
</evidence>
<dbReference type="CDD" id="cd03216">
    <property type="entry name" value="ABC_Carb_Monos_I"/>
    <property type="match status" value="1"/>
</dbReference>
<comment type="subcellular location">
    <subcellularLocation>
        <location evidence="1">Cell membrane</location>
        <topology evidence="1">Peripheral membrane protein</topology>
    </subcellularLocation>
</comment>
<evidence type="ECO:0000256" key="6">
    <source>
        <dbReference type="ARBA" id="ARBA00022741"/>
    </source>
</evidence>
<dbReference type="InterPro" id="IPR003593">
    <property type="entry name" value="AAA+_ATPase"/>
</dbReference>
<keyword evidence="6" id="KW-0547">Nucleotide-binding</keyword>
<dbReference type="SMART" id="SM00382">
    <property type="entry name" value="AAA"/>
    <property type="match status" value="2"/>
</dbReference>
<dbReference type="AlphaFoldDB" id="A0A174AWG9"/>
<dbReference type="Proteomes" id="UP000095544">
    <property type="component" value="Unassembled WGS sequence"/>
</dbReference>
<keyword evidence="9" id="KW-0472">Membrane</keyword>
<dbReference type="Gene3D" id="3.40.50.300">
    <property type="entry name" value="P-loop containing nucleotide triphosphate hydrolases"/>
    <property type="match status" value="2"/>
</dbReference>
<dbReference type="PANTHER" id="PTHR43790:SF3">
    <property type="entry name" value="D-ALLOSE IMPORT ATP-BINDING PROTEIN ALSA-RELATED"/>
    <property type="match status" value="1"/>
</dbReference>
<evidence type="ECO:0000256" key="3">
    <source>
        <dbReference type="ARBA" id="ARBA00022475"/>
    </source>
</evidence>
<evidence type="ECO:0000256" key="4">
    <source>
        <dbReference type="ARBA" id="ARBA00022597"/>
    </source>
</evidence>
<keyword evidence="8" id="KW-1278">Translocase</keyword>
<gene>
    <name evidence="11" type="primary">rbsA_3</name>
    <name evidence="11" type="ORF">ERS852491_00853</name>
</gene>
<evidence type="ECO:0000313" key="11">
    <source>
        <dbReference type="EMBL" id="CUN92952.1"/>
    </source>
</evidence>
<dbReference type="PROSITE" id="PS50893">
    <property type="entry name" value="ABC_TRANSPORTER_2"/>
    <property type="match status" value="2"/>
</dbReference>
<protein>
    <submittedName>
        <fullName evidence="11">Ribose import ATP-binding protein RbsA</fullName>
        <ecNumber evidence="11">3.6.3.17</ecNumber>
    </submittedName>
</protein>
<dbReference type="InterPro" id="IPR017871">
    <property type="entry name" value="ABC_transporter-like_CS"/>
</dbReference>
<keyword evidence="11" id="KW-0378">Hydrolase</keyword>
<dbReference type="InterPro" id="IPR050107">
    <property type="entry name" value="ABC_carbohydrate_import_ATPase"/>
</dbReference>
<dbReference type="FunFam" id="3.40.50.300:FF:000127">
    <property type="entry name" value="Ribose import ATP-binding protein RbsA"/>
    <property type="match status" value="1"/>
</dbReference>
<dbReference type="CDD" id="cd03215">
    <property type="entry name" value="ABC_Carb_Monos_II"/>
    <property type="match status" value="1"/>
</dbReference>
<keyword evidence="3" id="KW-1003">Cell membrane</keyword>
<dbReference type="PROSITE" id="PS00211">
    <property type="entry name" value="ABC_TRANSPORTER_1"/>
    <property type="match status" value="1"/>
</dbReference>
<keyword evidence="7 11" id="KW-0067">ATP-binding</keyword>
<dbReference type="GO" id="GO:0016887">
    <property type="term" value="F:ATP hydrolysis activity"/>
    <property type="evidence" value="ECO:0007669"/>
    <property type="project" value="InterPro"/>
</dbReference>
<dbReference type="PANTHER" id="PTHR43790">
    <property type="entry name" value="CARBOHYDRATE TRANSPORT ATP-BINDING PROTEIN MG119-RELATED"/>
    <property type="match status" value="1"/>
</dbReference>
<name>A0A174AWG9_9FIRM</name>
<evidence type="ECO:0000256" key="5">
    <source>
        <dbReference type="ARBA" id="ARBA00022737"/>
    </source>
</evidence>
<dbReference type="EMBL" id="CYZU01000005">
    <property type="protein sequence ID" value="CUN92952.1"/>
    <property type="molecule type" value="Genomic_DNA"/>
</dbReference>
<keyword evidence="2" id="KW-0813">Transport</keyword>